<dbReference type="PRINTS" id="PR00034">
    <property type="entry name" value="HTHCRP"/>
</dbReference>
<dbReference type="GO" id="GO:0003677">
    <property type="term" value="F:DNA binding"/>
    <property type="evidence" value="ECO:0007669"/>
    <property type="project" value="UniProtKB-KW"/>
</dbReference>
<name>A0A072NKG2_SCHAZ</name>
<dbReference type="SUPFAM" id="SSF51206">
    <property type="entry name" value="cAMP-binding domain-like"/>
    <property type="match status" value="1"/>
</dbReference>
<keyword evidence="3" id="KW-0010">Activator</keyword>
<feature type="domain" description="HTH crp-type" evidence="6">
    <location>
        <begin position="159"/>
        <end position="235"/>
    </location>
</feature>
<dbReference type="InterPro" id="IPR036390">
    <property type="entry name" value="WH_DNA-bd_sf"/>
</dbReference>
<dbReference type="CDD" id="cd00092">
    <property type="entry name" value="HTH_CRP"/>
    <property type="match status" value="1"/>
</dbReference>
<dbReference type="AlphaFoldDB" id="A0A072NKG2"/>
<gene>
    <name evidence="7" type="ORF">M670_03061</name>
</gene>
<dbReference type="Pfam" id="PF00027">
    <property type="entry name" value="cNMP_binding"/>
    <property type="match status" value="1"/>
</dbReference>
<organism evidence="7 8">
    <name type="scientific">Schinkia azotoformans MEV2011</name>
    <dbReference type="NCBI Taxonomy" id="1348973"/>
    <lineage>
        <taxon>Bacteria</taxon>
        <taxon>Bacillati</taxon>
        <taxon>Bacillota</taxon>
        <taxon>Bacilli</taxon>
        <taxon>Bacillales</taxon>
        <taxon>Bacillaceae</taxon>
        <taxon>Calidifontibacillus/Schinkia group</taxon>
        <taxon>Schinkia</taxon>
    </lineage>
</organism>
<dbReference type="SMART" id="SM00419">
    <property type="entry name" value="HTH_CRP"/>
    <property type="match status" value="1"/>
</dbReference>
<dbReference type="PANTHER" id="PTHR24567">
    <property type="entry name" value="CRP FAMILY TRANSCRIPTIONAL REGULATORY PROTEIN"/>
    <property type="match status" value="1"/>
</dbReference>
<dbReference type="CDD" id="cd00038">
    <property type="entry name" value="CAP_ED"/>
    <property type="match status" value="1"/>
</dbReference>
<dbReference type="SUPFAM" id="SSF46785">
    <property type="entry name" value="Winged helix' DNA-binding domain"/>
    <property type="match status" value="1"/>
</dbReference>
<dbReference type="InterPro" id="IPR000595">
    <property type="entry name" value="cNMP-bd_dom"/>
</dbReference>
<keyword evidence="4" id="KW-0804">Transcription</keyword>
<dbReference type="PATRIC" id="fig|1348973.3.peg.2961"/>
<dbReference type="Gene3D" id="1.10.10.10">
    <property type="entry name" value="Winged helix-like DNA-binding domain superfamily/Winged helix DNA-binding domain"/>
    <property type="match status" value="1"/>
</dbReference>
<dbReference type="SMART" id="SM00100">
    <property type="entry name" value="cNMP"/>
    <property type="match status" value="1"/>
</dbReference>
<evidence type="ECO:0000313" key="7">
    <source>
        <dbReference type="EMBL" id="KEF37757.1"/>
    </source>
</evidence>
<dbReference type="PANTHER" id="PTHR24567:SF28">
    <property type="entry name" value="LISTERIOLYSIN REGULATORY PROTEIN"/>
    <property type="match status" value="1"/>
</dbReference>
<evidence type="ECO:0000256" key="2">
    <source>
        <dbReference type="ARBA" id="ARBA00023125"/>
    </source>
</evidence>
<dbReference type="PROSITE" id="PS51063">
    <property type="entry name" value="HTH_CRP_2"/>
    <property type="match status" value="1"/>
</dbReference>
<feature type="domain" description="Cyclic nucleotide-binding" evidence="5">
    <location>
        <begin position="25"/>
        <end position="145"/>
    </location>
</feature>
<evidence type="ECO:0000256" key="4">
    <source>
        <dbReference type="ARBA" id="ARBA00023163"/>
    </source>
</evidence>
<dbReference type="RefSeq" id="WP_035196529.1">
    <property type="nucleotide sequence ID" value="NZ_JJRY01000012.1"/>
</dbReference>
<accession>A0A072NKG2</accession>
<dbReference type="EMBL" id="JJRY01000012">
    <property type="protein sequence ID" value="KEF37757.1"/>
    <property type="molecule type" value="Genomic_DNA"/>
</dbReference>
<dbReference type="Proteomes" id="UP000027936">
    <property type="component" value="Unassembled WGS sequence"/>
</dbReference>
<evidence type="ECO:0000259" key="6">
    <source>
        <dbReference type="PROSITE" id="PS51063"/>
    </source>
</evidence>
<dbReference type="Pfam" id="PF13545">
    <property type="entry name" value="HTH_Crp_2"/>
    <property type="match status" value="1"/>
</dbReference>
<evidence type="ECO:0000259" key="5">
    <source>
        <dbReference type="PROSITE" id="PS50042"/>
    </source>
</evidence>
<dbReference type="InterPro" id="IPR014710">
    <property type="entry name" value="RmlC-like_jellyroll"/>
</dbReference>
<keyword evidence="2" id="KW-0238">DNA-binding</keyword>
<evidence type="ECO:0000256" key="1">
    <source>
        <dbReference type="ARBA" id="ARBA00023015"/>
    </source>
</evidence>
<comment type="caution">
    <text evidence="7">The sequence shown here is derived from an EMBL/GenBank/DDBJ whole genome shotgun (WGS) entry which is preliminary data.</text>
</comment>
<dbReference type="PROSITE" id="PS50042">
    <property type="entry name" value="CNMP_BINDING_3"/>
    <property type="match status" value="1"/>
</dbReference>
<dbReference type="OrthoDB" id="9798104at2"/>
<dbReference type="InterPro" id="IPR050397">
    <property type="entry name" value="Env_Response_Regulators"/>
</dbReference>
<protein>
    <submittedName>
        <fullName evidence="7">cAMP-binding protein</fullName>
    </submittedName>
</protein>
<dbReference type="InterPro" id="IPR012318">
    <property type="entry name" value="HTH_CRP"/>
</dbReference>
<dbReference type="InterPro" id="IPR018490">
    <property type="entry name" value="cNMP-bd_dom_sf"/>
</dbReference>
<dbReference type="Gene3D" id="2.60.120.10">
    <property type="entry name" value="Jelly Rolls"/>
    <property type="match status" value="1"/>
</dbReference>
<keyword evidence="1" id="KW-0805">Transcription regulation</keyword>
<dbReference type="GO" id="GO:0003700">
    <property type="term" value="F:DNA-binding transcription factor activity"/>
    <property type="evidence" value="ECO:0007669"/>
    <property type="project" value="TreeGrafter"/>
</dbReference>
<dbReference type="InterPro" id="IPR036388">
    <property type="entry name" value="WH-like_DNA-bd_sf"/>
</dbReference>
<proteinExistence type="predicted"/>
<sequence length="245" mass="27882">MEHCCHHHDENNQDMKSLCISIVPIFNHLQFDEMLEIVKTSKTKTYKKGEMVFRAGEPSDHLYIVHKGQVKIYRLSESGKEQLIRIMEPGDFMGELALFTNESLTSYAEAMKDTEICAIHKSEMKEMLLSNPSISLKIIEEFSRRLNETEKNIESLSSQDSEKRLASYLLELSAGNEKGGTNHEPIQITLPMSKKDLASYMGMTRETLSRRLSSFQDQGLISMSGQRKITILDVDALSEIENGEN</sequence>
<evidence type="ECO:0000256" key="3">
    <source>
        <dbReference type="ARBA" id="ARBA00023159"/>
    </source>
</evidence>
<reference evidence="7 8" key="1">
    <citation type="submission" date="2014-04" db="EMBL/GenBank/DDBJ databases">
        <title>Draft genome sequence of Bacillus azotoformans MEV2011, a (co-) denitrifying strain unable to grow in the presence of oxygen.</title>
        <authorList>
            <person name="Nielsen M."/>
            <person name="Schreiber L."/>
            <person name="Finster K."/>
            <person name="Schramm A."/>
        </authorList>
    </citation>
    <scope>NUCLEOTIDE SEQUENCE [LARGE SCALE GENOMIC DNA]</scope>
    <source>
        <strain evidence="7 8">MEV2011</strain>
    </source>
</reference>
<evidence type="ECO:0000313" key="8">
    <source>
        <dbReference type="Proteomes" id="UP000027936"/>
    </source>
</evidence>
<dbReference type="GO" id="GO:0005829">
    <property type="term" value="C:cytosol"/>
    <property type="evidence" value="ECO:0007669"/>
    <property type="project" value="TreeGrafter"/>
</dbReference>